<feature type="region of interest" description="Disordered" evidence="1">
    <location>
        <begin position="28"/>
        <end position="55"/>
    </location>
</feature>
<dbReference type="AlphaFoldDB" id="A0A9X0CUH0"/>
<evidence type="ECO:0000313" key="3">
    <source>
        <dbReference type="Proteomes" id="UP001163046"/>
    </source>
</evidence>
<protein>
    <submittedName>
        <fullName evidence="2">Uncharacterized protein</fullName>
    </submittedName>
</protein>
<accession>A0A9X0CUH0</accession>
<name>A0A9X0CUH0_9CNID</name>
<comment type="caution">
    <text evidence="2">The sequence shown here is derived from an EMBL/GenBank/DDBJ whole genome shotgun (WGS) entry which is preliminary data.</text>
</comment>
<reference evidence="2" key="1">
    <citation type="submission" date="2023-01" db="EMBL/GenBank/DDBJ databases">
        <title>Genome assembly of the deep-sea coral Lophelia pertusa.</title>
        <authorList>
            <person name="Herrera S."/>
            <person name="Cordes E."/>
        </authorList>
    </citation>
    <scope>NUCLEOTIDE SEQUENCE</scope>
    <source>
        <strain evidence="2">USNM1676648</strain>
        <tissue evidence="2">Polyp</tissue>
    </source>
</reference>
<keyword evidence="3" id="KW-1185">Reference proteome</keyword>
<feature type="compositionally biased region" description="Acidic residues" evidence="1">
    <location>
        <begin position="35"/>
        <end position="54"/>
    </location>
</feature>
<evidence type="ECO:0000256" key="1">
    <source>
        <dbReference type="SAM" id="MobiDB-lite"/>
    </source>
</evidence>
<dbReference type="Proteomes" id="UP001163046">
    <property type="component" value="Unassembled WGS sequence"/>
</dbReference>
<dbReference type="EMBL" id="MU826417">
    <property type="protein sequence ID" value="KAJ7376065.1"/>
    <property type="molecule type" value="Genomic_DNA"/>
</dbReference>
<evidence type="ECO:0000313" key="2">
    <source>
        <dbReference type="EMBL" id="KAJ7376065.1"/>
    </source>
</evidence>
<organism evidence="2 3">
    <name type="scientific">Desmophyllum pertusum</name>
    <dbReference type="NCBI Taxonomy" id="174260"/>
    <lineage>
        <taxon>Eukaryota</taxon>
        <taxon>Metazoa</taxon>
        <taxon>Cnidaria</taxon>
        <taxon>Anthozoa</taxon>
        <taxon>Hexacorallia</taxon>
        <taxon>Scleractinia</taxon>
        <taxon>Caryophylliina</taxon>
        <taxon>Caryophylliidae</taxon>
        <taxon>Desmophyllum</taxon>
    </lineage>
</organism>
<proteinExistence type="predicted"/>
<gene>
    <name evidence="2" type="ORF">OS493_037173</name>
</gene>
<sequence length="94" mass="10617">MIRFSSCNTSEEKKTPKIDGFALFSTSSGSVSSFNDDDYEVDENSDEEEQEEPGDYCKGTQALRVNVLQTLSLSTDKDSDLNQAELFIRQLRHK</sequence>